<dbReference type="OrthoDB" id="9812539at2"/>
<keyword evidence="1" id="KW-0472">Membrane</keyword>
<proteinExistence type="predicted"/>
<gene>
    <name evidence="2" type="ORF">PFI31113_00428</name>
</gene>
<accession>A0A5E4S0A3</accession>
<dbReference type="InterPro" id="IPR021329">
    <property type="entry name" value="DUF2938"/>
</dbReference>
<feature type="transmembrane region" description="Helical" evidence="1">
    <location>
        <begin position="12"/>
        <end position="32"/>
    </location>
</feature>
<protein>
    <submittedName>
        <fullName evidence="2">Membrane protein</fullName>
    </submittedName>
</protein>
<keyword evidence="1" id="KW-0812">Transmembrane</keyword>
<feature type="transmembrane region" description="Helical" evidence="1">
    <location>
        <begin position="79"/>
        <end position="100"/>
    </location>
</feature>
<dbReference type="Pfam" id="PF11158">
    <property type="entry name" value="DUF2938"/>
    <property type="match status" value="1"/>
</dbReference>
<dbReference type="EMBL" id="CABPRW010000001">
    <property type="protein sequence ID" value="VVD67478.1"/>
    <property type="molecule type" value="Genomic_DNA"/>
</dbReference>
<evidence type="ECO:0000256" key="1">
    <source>
        <dbReference type="SAM" id="Phobius"/>
    </source>
</evidence>
<reference evidence="2 3" key="1">
    <citation type="submission" date="2019-08" db="EMBL/GenBank/DDBJ databases">
        <authorList>
            <person name="Peeters C."/>
        </authorList>
    </citation>
    <scope>NUCLEOTIDE SEQUENCE [LARGE SCALE GENOMIC DNA]</scope>
    <source>
        <strain evidence="2 3">LMG 31113</strain>
    </source>
</reference>
<sequence length="174" mass="18070">MTTAPEVLSFLVAQVLAMGIFATVVMDLWAVFLRRAFGMASLDYALVGRWLGHMRTGRFAHAGIGHALPVAGERALGWFAHYAIGVGFAACLVGLAGPAWLRAPTLVPALAFGIVTIVAPFFVLQPALGAGIAASKAPNPALARLRSLMTHSVFGLGLYGGAWLASLADRATAG</sequence>
<dbReference type="Proteomes" id="UP000382577">
    <property type="component" value="Unassembled WGS sequence"/>
</dbReference>
<dbReference type="AlphaFoldDB" id="A0A5E4S0A3"/>
<name>A0A5E4S0A3_9BURK</name>
<evidence type="ECO:0000313" key="3">
    <source>
        <dbReference type="Proteomes" id="UP000382577"/>
    </source>
</evidence>
<evidence type="ECO:0000313" key="2">
    <source>
        <dbReference type="EMBL" id="VVD67478.1"/>
    </source>
</evidence>
<dbReference type="RefSeq" id="WP_150598518.1">
    <property type="nucleotide sequence ID" value="NZ_CABPRW010000001.1"/>
</dbReference>
<feature type="transmembrane region" description="Helical" evidence="1">
    <location>
        <begin position="106"/>
        <end position="128"/>
    </location>
</feature>
<organism evidence="2 3">
    <name type="scientific">Pandoraea fibrosis</name>
    <dbReference type="NCBI Taxonomy" id="1891094"/>
    <lineage>
        <taxon>Bacteria</taxon>
        <taxon>Pseudomonadati</taxon>
        <taxon>Pseudomonadota</taxon>
        <taxon>Betaproteobacteria</taxon>
        <taxon>Burkholderiales</taxon>
        <taxon>Burkholderiaceae</taxon>
        <taxon>Pandoraea</taxon>
    </lineage>
</organism>
<keyword evidence="1" id="KW-1133">Transmembrane helix</keyword>
<feature type="transmembrane region" description="Helical" evidence="1">
    <location>
        <begin position="148"/>
        <end position="168"/>
    </location>
</feature>